<dbReference type="Proteomes" id="UP001153365">
    <property type="component" value="Unassembled WGS sequence"/>
</dbReference>
<proteinExistence type="predicted"/>
<comment type="caution">
    <text evidence="2">The sequence shown here is derived from an EMBL/GenBank/DDBJ whole genome shotgun (WGS) entry which is preliminary data.</text>
</comment>
<reference evidence="2" key="1">
    <citation type="submission" date="2022-06" db="EMBL/GenBank/DDBJ databases">
        <authorList>
            <consortium name="SYNGENTA / RWTH Aachen University"/>
        </authorList>
    </citation>
    <scope>NUCLEOTIDE SEQUENCE</scope>
</reference>
<protein>
    <submittedName>
        <fullName evidence="2">Uncharacterized protein</fullName>
    </submittedName>
</protein>
<evidence type="ECO:0000313" key="3">
    <source>
        <dbReference type="Proteomes" id="UP001153365"/>
    </source>
</evidence>
<keyword evidence="3" id="KW-1185">Reference proteome</keyword>
<feature type="compositionally biased region" description="Polar residues" evidence="1">
    <location>
        <begin position="211"/>
        <end position="222"/>
    </location>
</feature>
<feature type="region of interest" description="Disordered" evidence="1">
    <location>
        <begin position="1"/>
        <end position="68"/>
    </location>
</feature>
<feature type="region of interest" description="Disordered" evidence="1">
    <location>
        <begin position="189"/>
        <end position="222"/>
    </location>
</feature>
<feature type="compositionally biased region" description="Polar residues" evidence="1">
    <location>
        <begin position="163"/>
        <end position="173"/>
    </location>
</feature>
<sequence length="336" mass="36494">MRDLYQDAKIKAKEREGEARAQRIMDTVGEDEPMINPHPSSSPMHPSGSNQSLDSNDPLKKANKKVKHRLKKLKDAFHKLTPSSMHSSPNCSGSVSPSYKHYSTALHGKTPKELGPNQGTVSWASSRTLPNWNLTQLLRGESRSAKTVTSVSRRASLMPRPQSHYSSSNQNLNGLDPRLLNQFCSTSLDHSRQPIPLTPPSPTSPDRSVPLSTTKDSRQNTQTLTVRVPSDLSSNYSQDGSGGGAATVSVTGGTVTGTIPLVSFTLPLPIHSHSDHLHQHFHGLNIPKPVYYTGEITIVAATASDKSNTDGGLLYNGYYSEVGRTTKDEVTPGHMV</sequence>
<organism evidence="2 3">
    <name type="scientific">Phakopsora pachyrhizi</name>
    <name type="common">Asian soybean rust disease fungus</name>
    <dbReference type="NCBI Taxonomy" id="170000"/>
    <lineage>
        <taxon>Eukaryota</taxon>
        <taxon>Fungi</taxon>
        <taxon>Dikarya</taxon>
        <taxon>Basidiomycota</taxon>
        <taxon>Pucciniomycotina</taxon>
        <taxon>Pucciniomycetes</taxon>
        <taxon>Pucciniales</taxon>
        <taxon>Phakopsoraceae</taxon>
        <taxon>Phakopsora</taxon>
    </lineage>
</organism>
<gene>
    <name evidence="2" type="ORF">PPACK8108_LOCUS4030</name>
</gene>
<evidence type="ECO:0000313" key="2">
    <source>
        <dbReference type="EMBL" id="CAH7669413.1"/>
    </source>
</evidence>
<accession>A0AAV0AL58</accession>
<name>A0AAV0AL58_PHAPC</name>
<feature type="compositionally biased region" description="Basic and acidic residues" evidence="1">
    <location>
        <begin position="1"/>
        <end position="23"/>
    </location>
</feature>
<feature type="compositionally biased region" description="Low complexity" evidence="1">
    <location>
        <begin position="34"/>
        <end position="50"/>
    </location>
</feature>
<dbReference type="EMBL" id="CALTRL010000726">
    <property type="protein sequence ID" value="CAH7669413.1"/>
    <property type="molecule type" value="Genomic_DNA"/>
</dbReference>
<feature type="region of interest" description="Disordered" evidence="1">
    <location>
        <begin position="140"/>
        <end position="173"/>
    </location>
</feature>
<dbReference type="AlphaFoldDB" id="A0AAV0AL58"/>
<evidence type="ECO:0000256" key="1">
    <source>
        <dbReference type="SAM" id="MobiDB-lite"/>
    </source>
</evidence>